<dbReference type="InterPro" id="IPR023582">
    <property type="entry name" value="Impact"/>
</dbReference>
<dbReference type="GO" id="GO:0043168">
    <property type="term" value="F:anion binding"/>
    <property type="evidence" value="ECO:0007669"/>
    <property type="project" value="UniProtKB-ARBA"/>
</dbReference>
<dbReference type="Gene3D" id="3.30.70.240">
    <property type="match status" value="1"/>
</dbReference>
<sequence>MSPYTELAAPVAHSLTEKNSEFLSFLLPVASRDEAMALINQYREQYRAANHVCWAYIIGNTRQPETQAFSDDGEPAGTAGKPMLHVLTEQELGNSLALVVRYFGGVKLGAGGLVRAYSAAVSQAAALAQTVQVEPQVQLKITLDFAFETRARQLISQHSGELLVTDYSQQVQLTISLPIAEVTEFGNQLQNISSGSALISELPAAAKA</sequence>
<protein>
    <submittedName>
        <fullName evidence="4">Uncharacterized protein, YigZ family</fullName>
    </submittedName>
</protein>
<feature type="domain" description="Impact N-terminal" evidence="2">
    <location>
        <begin position="18"/>
        <end position="124"/>
    </location>
</feature>
<dbReference type="OrthoDB" id="9813771at2"/>
<comment type="similarity">
    <text evidence="1">Belongs to the IMPACT family.</text>
</comment>
<dbReference type="RefSeq" id="WP_097110772.1">
    <property type="nucleotide sequence ID" value="NZ_OBEB01000002.1"/>
</dbReference>
<evidence type="ECO:0000259" key="2">
    <source>
        <dbReference type="Pfam" id="PF01205"/>
    </source>
</evidence>
<dbReference type="Proteomes" id="UP000219353">
    <property type="component" value="Unassembled WGS sequence"/>
</dbReference>
<reference evidence="5" key="1">
    <citation type="submission" date="2017-09" db="EMBL/GenBank/DDBJ databases">
        <authorList>
            <person name="Varghese N."/>
            <person name="Submissions S."/>
        </authorList>
    </citation>
    <scope>NUCLEOTIDE SEQUENCE [LARGE SCALE GENOMIC DNA]</scope>
    <source>
        <strain evidence="5">CGMCC 1.12461</strain>
    </source>
</reference>
<dbReference type="InterPro" id="IPR036956">
    <property type="entry name" value="Impact_N_sf"/>
</dbReference>
<evidence type="ECO:0000259" key="3">
    <source>
        <dbReference type="Pfam" id="PF09186"/>
    </source>
</evidence>
<accession>A0A285INY8</accession>
<dbReference type="InterPro" id="IPR015269">
    <property type="entry name" value="UPF0029_Impact_C"/>
</dbReference>
<dbReference type="PANTHER" id="PTHR16301:SF20">
    <property type="entry name" value="IMPACT FAMILY MEMBER YIGZ"/>
    <property type="match status" value="1"/>
</dbReference>
<feature type="domain" description="UPF0029" evidence="3">
    <location>
        <begin position="141"/>
        <end position="195"/>
    </location>
</feature>
<dbReference type="InterPro" id="IPR020569">
    <property type="entry name" value="UPF0029_Impact_CS"/>
</dbReference>
<dbReference type="PANTHER" id="PTHR16301">
    <property type="entry name" value="IMPACT-RELATED"/>
    <property type="match status" value="1"/>
</dbReference>
<evidence type="ECO:0000313" key="5">
    <source>
        <dbReference type="Proteomes" id="UP000219353"/>
    </source>
</evidence>
<dbReference type="AlphaFoldDB" id="A0A285INY8"/>
<proteinExistence type="inferred from homology"/>
<dbReference type="EMBL" id="OBEB01000002">
    <property type="protein sequence ID" value="SNY49719.1"/>
    <property type="molecule type" value="Genomic_DNA"/>
</dbReference>
<dbReference type="Pfam" id="PF09186">
    <property type="entry name" value="DUF1949"/>
    <property type="match status" value="1"/>
</dbReference>
<dbReference type="SUPFAM" id="SSF54980">
    <property type="entry name" value="EF-G C-terminal domain-like"/>
    <property type="match status" value="1"/>
</dbReference>
<dbReference type="GO" id="GO:0017111">
    <property type="term" value="F:ribonucleoside triphosphate phosphatase activity"/>
    <property type="evidence" value="ECO:0007669"/>
    <property type="project" value="UniProtKB-ARBA"/>
</dbReference>
<evidence type="ECO:0000256" key="1">
    <source>
        <dbReference type="ARBA" id="ARBA00007665"/>
    </source>
</evidence>
<evidence type="ECO:0000313" key="4">
    <source>
        <dbReference type="EMBL" id="SNY49719.1"/>
    </source>
</evidence>
<dbReference type="InterPro" id="IPR001498">
    <property type="entry name" value="Impact_N"/>
</dbReference>
<dbReference type="Pfam" id="PF01205">
    <property type="entry name" value="Impact_N"/>
    <property type="match status" value="1"/>
</dbReference>
<dbReference type="GO" id="GO:0005737">
    <property type="term" value="C:cytoplasm"/>
    <property type="evidence" value="ECO:0007669"/>
    <property type="project" value="TreeGrafter"/>
</dbReference>
<dbReference type="GO" id="GO:0006446">
    <property type="term" value="P:regulation of translational initiation"/>
    <property type="evidence" value="ECO:0007669"/>
    <property type="project" value="TreeGrafter"/>
</dbReference>
<gene>
    <name evidence="4" type="ORF">SAMN06297280_1514</name>
</gene>
<dbReference type="SUPFAM" id="SSF54211">
    <property type="entry name" value="Ribosomal protein S5 domain 2-like"/>
    <property type="match status" value="1"/>
</dbReference>
<dbReference type="Gene3D" id="3.30.230.30">
    <property type="entry name" value="Impact, N-terminal domain"/>
    <property type="match status" value="1"/>
</dbReference>
<dbReference type="InterPro" id="IPR020568">
    <property type="entry name" value="Ribosomal_Su5_D2-typ_SF"/>
</dbReference>
<dbReference type="GO" id="GO:0032561">
    <property type="term" value="F:guanyl ribonucleotide binding"/>
    <property type="evidence" value="ECO:0007669"/>
    <property type="project" value="UniProtKB-ARBA"/>
</dbReference>
<dbReference type="PROSITE" id="PS00910">
    <property type="entry name" value="UPF0029"/>
    <property type="match status" value="1"/>
</dbReference>
<organism evidence="4 5">
    <name type="scientific">Arsukibacterium tuosuense</name>
    <dbReference type="NCBI Taxonomy" id="1323745"/>
    <lineage>
        <taxon>Bacteria</taxon>
        <taxon>Pseudomonadati</taxon>
        <taxon>Pseudomonadota</taxon>
        <taxon>Gammaproteobacteria</taxon>
        <taxon>Chromatiales</taxon>
        <taxon>Chromatiaceae</taxon>
        <taxon>Arsukibacterium</taxon>
    </lineage>
</organism>
<name>A0A285INY8_9GAMM</name>
<dbReference type="InterPro" id="IPR015796">
    <property type="entry name" value="Impact_YigZ-like"/>
</dbReference>
<dbReference type="InterPro" id="IPR035647">
    <property type="entry name" value="EFG_III/V"/>
</dbReference>
<keyword evidence="5" id="KW-1185">Reference proteome</keyword>
<dbReference type="NCBIfam" id="TIGR00257">
    <property type="entry name" value="IMPACT_YIGZ"/>
    <property type="match status" value="1"/>
</dbReference>